<evidence type="ECO:0000313" key="4">
    <source>
        <dbReference type="Proteomes" id="UP000198757"/>
    </source>
</evidence>
<organism evidence="3 4">
    <name type="scientific">Niabella drilacis (strain DSM 25811 / CCM 8410 / CCUG 62505 / LMG 26954 / E90)</name>
    <dbReference type="NCBI Taxonomy" id="1285928"/>
    <lineage>
        <taxon>Bacteria</taxon>
        <taxon>Pseudomonadati</taxon>
        <taxon>Bacteroidota</taxon>
        <taxon>Chitinophagia</taxon>
        <taxon>Chitinophagales</taxon>
        <taxon>Chitinophagaceae</taxon>
        <taxon>Niabella</taxon>
    </lineage>
</organism>
<reference evidence="4" key="1">
    <citation type="submission" date="2016-10" db="EMBL/GenBank/DDBJ databases">
        <authorList>
            <person name="Varghese N."/>
            <person name="Submissions S."/>
        </authorList>
    </citation>
    <scope>NUCLEOTIDE SEQUENCE [LARGE SCALE GENOMIC DNA]</scope>
    <source>
        <strain evidence="4">DSM 25811 / CCM 8410 / LMG 26954 / E90</strain>
    </source>
</reference>
<evidence type="ECO:0000259" key="2">
    <source>
        <dbReference type="Pfam" id="PF13369"/>
    </source>
</evidence>
<evidence type="ECO:0000256" key="1">
    <source>
        <dbReference type="ARBA" id="ARBA00007100"/>
    </source>
</evidence>
<dbReference type="Proteomes" id="UP000198757">
    <property type="component" value="Unassembled WGS sequence"/>
</dbReference>
<protein>
    <submittedName>
        <fullName evidence="3">Transglutaminase-like superfamily protein</fullName>
    </submittedName>
</protein>
<proteinExistence type="inferred from homology"/>
<dbReference type="InterPro" id="IPR032698">
    <property type="entry name" value="SirB1_N"/>
</dbReference>
<feature type="domain" description="Protein SirB1 N-terminal" evidence="2">
    <location>
        <begin position="114"/>
        <end position="270"/>
    </location>
</feature>
<evidence type="ECO:0000313" key="3">
    <source>
        <dbReference type="EMBL" id="SDE02158.1"/>
    </source>
</evidence>
<comment type="similarity">
    <text evidence="1">Belongs to the UPF0162 family.</text>
</comment>
<dbReference type="Pfam" id="PF13369">
    <property type="entry name" value="Transglut_core2"/>
    <property type="match status" value="1"/>
</dbReference>
<dbReference type="EMBL" id="FMZO01000018">
    <property type="protein sequence ID" value="SDE02158.1"/>
    <property type="molecule type" value="Genomic_DNA"/>
</dbReference>
<name>A0A1G6ZHQ3_NIADE</name>
<sequence length="297" mass="34483">MFCRAQPVIFDLMEDTKEVNALLNLIDDPDHEIYEAVSDRIITYGLPMIPNLEHLWETTADTAVQERIELLIHRLYFSGLYIDFKEWNEAGHHELMPALLLIAKFLYPELQAAKVLHHVERLRRNIWLEINNYLTPLEQVHIINSIIYNYIGLKGNTNNADHPAEYLIPQVLESKKGNQTGIGSLYLLLVEMLDIPVKLMRIPHQFVLGYCRPGLGNATGNYEVDFFIEPSLGQIFTHTDLQHYLTKIAVEYTPELLRPRSNREVIQQVLTDFRACFDNDLQKVQYQELGTLIRLLD</sequence>
<dbReference type="AlphaFoldDB" id="A0A1G6ZHQ3"/>
<keyword evidence="4" id="KW-1185">Reference proteome</keyword>
<accession>A0A1G6ZHQ3</accession>
<dbReference type="STRING" id="1285928.SAMN04487894_11857"/>
<gene>
    <name evidence="3" type="ORF">SAMN04487894_11857</name>
</gene>